<comment type="similarity">
    <text evidence="10 11">Belongs to the TonB-dependent receptor family.</text>
</comment>
<dbReference type="SUPFAM" id="SSF49464">
    <property type="entry name" value="Carboxypeptidase regulatory domain-like"/>
    <property type="match status" value="1"/>
</dbReference>
<feature type="domain" description="TonB-dependent receptor-like beta-barrel" evidence="13">
    <location>
        <begin position="451"/>
        <end position="816"/>
    </location>
</feature>
<dbReference type="RefSeq" id="WP_117158863.1">
    <property type="nucleotide sequence ID" value="NZ_QVID01000001.1"/>
</dbReference>
<feature type="chain" id="PRO_5017635224" evidence="12">
    <location>
        <begin position="23"/>
        <end position="1074"/>
    </location>
</feature>
<dbReference type="Pfam" id="PF00593">
    <property type="entry name" value="TonB_dep_Rec_b-barrel"/>
    <property type="match status" value="1"/>
</dbReference>
<evidence type="ECO:0000256" key="3">
    <source>
        <dbReference type="ARBA" id="ARBA00022452"/>
    </source>
</evidence>
<protein>
    <submittedName>
        <fullName evidence="15">SusC/RagA family TonB-linked outer membrane protein</fullName>
    </submittedName>
</protein>
<evidence type="ECO:0000256" key="9">
    <source>
        <dbReference type="ARBA" id="ARBA00023237"/>
    </source>
</evidence>
<dbReference type="AlphaFoldDB" id="A0A3E1QCG5"/>
<keyword evidence="6 11" id="KW-0798">TonB box</keyword>
<evidence type="ECO:0000256" key="1">
    <source>
        <dbReference type="ARBA" id="ARBA00004571"/>
    </source>
</evidence>
<dbReference type="Gene3D" id="2.170.130.10">
    <property type="entry name" value="TonB-dependent receptor, plug domain"/>
    <property type="match status" value="1"/>
</dbReference>
<dbReference type="GO" id="GO:0015344">
    <property type="term" value="F:siderophore uptake transmembrane transporter activity"/>
    <property type="evidence" value="ECO:0007669"/>
    <property type="project" value="TreeGrafter"/>
</dbReference>
<dbReference type="InterPro" id="IPR008969">
    <property type="entry name" value="CarboxyPept-like_regulatory"/>
</dbReference>
<comment type="subcellular location">
    <subcellularLocation>
        <location evidence="1 10">Cell outer membrane</location>
        <topology evidence="1 10">Multi-pass membrane protein</topology>
    </subcellularLocation>
</comment>
<keyword evidence="8" id="KW-0675">Receptor</keyword>
<dbReference type="InterPro" id="IPR012910">
    <property type="entry name" value="Plug_dom"/>
</dbReference>
<evidence type="ECO:0000256" key="5">
    <source>
        <dbReference type="ARBA" id="ARBA00022729"/>
    </source>
</evidence>
<feature type="signal peptide" evidence="12">
    <location>
        <begin position="1"/>
        <end position="22"/>
    </location>
</feature>
<dbReference type="EMBL" id="QVID01000001">
    <property type="protein sequence ID" value="RFN59802.1"/>
    <property type="molecule type" value="Genomic_DNA"/>
</dbReference>
<dbReference type="InterPro" id="IPR000531">
    <property type="entry name" value="Beta-barrel_TonB"/>
</dbReference>
<dbReference type="NCBIfam" id="TIGR04056">
    <property type="entry name" value="OMP_RagA_SusC"/>
    <property type="match status" value="1"/>
</dbReference>
<evidence type="ECO:0000256" key="11">
    <source>
        <dbReference type="RuleBase" id="RU003357"/>
    </source>
</evidence>
<evidence type="ECO:0000313" key="16">
    <source>
        <dbReference type="Proteomes" id="UP000261082"/>
    </source>
</evidence>
<dbReference type="PANTHER" id="PTHR30069">
    <property type="entry name" value="TONB-DEPENDENT OUTER MEMBRANE RECEPTOR"/>
    <property type="match status" value="1"/>
</dbReference>
<dbReference type="InterPro" id="IPR036942">
    <property type="entry name" value="Beta-barrel_TonB_sf"/>
</dbReference>
<dbReference type="Proteomes" id="UP000261082">
    <property type="component" value="Unassembled WGS sequence"/>
</dbReference>
<evidence type="ECO:0000256" key="7">
    <source>
        <dbReference type="ARBA" id="ARBA00023136"/>
    </source>
</evidence>
<dbReference type="Pfam" id="PF07715">
    <property type="entry name" value="Plug"/>
    <property type="match status" value="1"/>
</dbReference>
<dbReference type="SUPFAM" id="SSF56935">
    <property type="entry name" value="Porins"/>
    <property type="match status" value="1"/>
</dbReference>
<accession>A0A3E1QCG5</accession>
<evidence type="ECO:0000256" key="12">
    <source>
        <dbReference type="SAM" id="SignalP"/>
    </source>
</evidence>
<keyword evidence="9 10" id="KW-0998">Cell outer membrane</keyword>
<keyword evidence="3 10" id="KW-1134">Transmembrane beta strand</keyword>
<evidence type="ECO:0000256" key="8">
    <source>
        <dbReference type="ARBA" id="ARBA00023170"/>
    </source>
</evidence>
<evidence type="ECO:0000256" key="4">
    <source>
        <dbReference type="ARBA" id="ARBA00022692"/>
    </source>
</evidence>
<evidence type="ECO:0000256" key="2">
    <source>
        <dbReference type="ARBA" id="ARBA00022448"/>
    </source>
</evidence>
<dbReference type="GO" id="GO:0044718">
    <property type="term" value="P:siderophore transmembrane transport"/>
    <property type="evidence" value="ECO:0007669"/>
    <property type="project" value="TreeGrafter"/>
</dbReference>
<evidence type="ECO:0000259" key="13">
    <source>
        <dbReference type="Pfam" id="PF00593"/>
    </source>
</evidence>
<dbReference type="PROSITE" id="PS52016">
    <property type="entry name" value="TONB_DEPENDENT_REC_3"/>
    <property type="match status" value="1"/>
</dbReference>
<evidence type="ECO:0000259" key="14">
    <source>
        <dbReference type="Pfam" id="PF07715"/>
    </source>
</evidence>
<dbReference type="InterPro" id="IPR039426">
    <property type="entry name" value="TonB-dep_rcpt-like"/>
</dbReference>
<keyword evidence="16" id="KW-1185">Reference proteome</keyword>
<comment type="caution">
    <text evidence="15">The sequence shown here is derived from an EMBL/GenBank/DDBJ whole genome shotgun (WGS) entry which is preliminary data.</text>
</comment>
<dbReference type="Gene3D" id="2.40.170.20">
    <property type="entry name" value="TonB-dependent receptor, beta-barrel domain"/>
    <property type="match status" value="1"/>
</dbReference>
<name>A0A3E1QCG5_9FLAO</name>
<dbReference type="InterPro" id="IPR037066">
    <property type="entry name" value="Plug_dom_sf"/>
</dbReference>
<dbReference type="GO" id="GO:0009279">
    <property type="term" value="C:cell outer membrane"/>
    <property type="evidence" value="ECO:0007669"/>
    <property type="project" value="UniProtKB-SubCell"/>
</dbReference>
<proteinExistence type="inferred from homology"/>
<sequence>MRQKFKILLTLMSFVMVQTMFAQEKEITGSVQDASGVPLLGVNILVKGTSTGTQTDFDGNYSIQASAGETLTYSYVGYTPKEVVVGESNTIDVVLEQGEALETVVVTALGISREKKSLGYSTQQVDSEELTKTRNSNALNSLSGKVAGAQISNPSGSLGGSTRILLRGPGSITQENKPLIVVDGIPLDNSNYNTTSTQTGGGGRDYGDAGFDVNPDDVESINVLKGGAASALYGSRAANGVILITTKSGKEGKAEIVVNSGVTFESVNILPKVQKLYGGGGGNANTIEQSTFNTAVINGTTYNIADYGTDESWGPRYNGQQVLQWDNFDPEFPGEFLQPREWKYPDVDKEDFFNTGISFNNGISFSQGNENSNMRLSVNNTKTKGIVPNSELDKTSVNFNGSSQLTERLKVDAGINMTITEGFNRPATGYTGTGVVQQLYQFGQTQLDYERLKKYKLPDGTQRTWNRTAFDDATPRYTDNPYWTLYENTAQDKRTRWYGNVGMQYDITDDLYATGKIYADTYNLRISERTAFGSQAVSGYTESDRNFEEINYEARLHYDTNFFDDKVSLNTFVGTNRRDVEFHRIAGNTRGGLATPGIYNLNNSTNDPLADDFDSRKRVNSVFGSASFGYDNFAYLTVTGRNDWSSTLPSDNNSYFYPSVNGSIVFSQFIDGDWLSFGKIRGGYAEVGGDTDPYNLINVFGGGTGFTLDDGASFLGTPQFANSNRKLNPELRPENKETWEVGLEMAFLKNRVSFDLTYYNEKTSDLITPVSIDPATGFTSTFQNAGVLENKGIEALVNITPIESDDFRWDLTWNFSKNDNELLELIDGVETLQLATFPFNGVSLNAVVGEPYGIIRGTDFVYDDQGNKVVGAGGTYLETPDVQNLGSVLPDFNMGFRNSFEYKGISLSFLIDWQKGGVYRSLTNIWGNYSGILEQTAANNKREVGVVLDGVTGDVTYNDDGTYTVSNTATNTQLISAQQEGQDYFFGADAANVFDADYVKLREVSLGYTLPSEWVGDLSSIRVSAFGRNLFAWGLDNENFDPEVATSGSGNIQGSEGGSLPSTRSIGVNVELKF</sequence>
<dbReference type="NCBIfam" id="TIGR04057">
    <property type="entry name" value="SusC_RagA_signa"/>
    <property type="match status" value="1"/>
</dbReference>
<dbReference type="PANTHER" id="PTHR30069:SF29">
    <property type="entry name" value="HEMOGLOBIN AND HEMOGLOBIN-HAPTOGLOBIN-BINDING PROTEIN 1-RELATED"/>
    <property type="match status" value="1"/>
</dbReference>
<dbReference type="OrthoDB" id="9768177at2"/>
<keyword evidence="5 12" id="KW-0732">Signal</keyword>
<dbReference type="InterPro" id="IPR023997">
    <property type="entry name" value="TonB-dep_OMP_SusC/RagA_CS"/>
</dbReference>
<dbReference type="Gene3D" id="2.60.40.1120">
    <property type="entry name" value="Carboxypeptidase-like, regulatory domain"/>
    <property type="match status" value="1"/>
</dbReference>
<organism evidence="15 16">
    <name type="scientific">Marixanthomonas ophiurae</name>
    <dbReference type="NCBI Taxonomy" id="387659"/>
    <lineage>
        <taxon>Bacteria</taxon>
        <taxon>Pseudomonadati</taxon>
        <taxon>Bacteroidota</taxon>
        <taxon>Flavobacteriia</taxon>
        <taxon>Flavobacteriales</taxon>
        <taxon>Flavobacteriaceae</taxon>
        <taxon>Marixanthomonas</taxon>
    </lineage>
</organism>
<keyword evidence="7 10" id="KW-0472">Membrane</keyword>
<evidence type="ECO:0000256" key="6">
    <source>
        <dbReference type="ARBA" id="ARBA00023077"/>
    </source>
</evidence>
<evidence type="ECO:0000313" key="15">
    <source>
        <dbReference type="EMBL" id="RFN59802.1"/>
    </source>
</evidence>
<gene>
    <name evidence="15" type="ORF">DZ858_07055</name>
</gene>
<keyword evidence="2 10" id="KW-0813">Transport</keyword>
<evidence type="ECO:0000256" key="10">
    <source>
        <dbReference type="PROSITE-ProRule" id="PRU01360"/>
    </source>
</evidence>
<keyword evidence="4 10" id="KW-0812">Transmembrane</keyword>
<feature type="domain" description="TonB-dependent receptor plug" evidence="14">
    <location>
        <begin position="115"/>
        <end position="241"/>
    </location>
</feature>
<reference evidence="15 16" key="1">
    <citation type="journal article" date="2007" name="Int. J. Syst. Evol. Microbiol.">
        <title>Marixanthomonas ophiurae gen. nov., sp. nov., a marine bacterium of the family Flavobacteriaceae isolated from a deep-sea brittle star.</title>
        <authorList>
            <person name="Romanenko L.A."/>
            <person name="Uchino M."/>
            <person name="Frolova G.M."/>
            <person name="Mikhailov V.V."/>
        </authorList>
    </citation>
    <scope>NUCLEOTIDE SEQUENCE [LARGE SCALE GENOMIC DNA]</scope>
    <source>
        <strain evidence="15 16">KMM 3046</strain>
    </source>
</reference>
<dbReference type="Pfam" id="PF13715">
    <property type="entry name" value="CarbopepD_reg_2"/>
    <property type="match status" value="1"/>
</dbReference>
<dbReference type="InterPro" id="IPR023996">
    <property type="entry name" value="TonB-dep_OMP_SusC/RagA"/>
</dbReference>